<dbReference type="EC" id="2.7.7.7" evidence="1"/>
<dbReference type="PANTHER" id="PTHR34388">
    <property type="entry name" value="DNA POLYMERASE III SUBUNIT DELTA"/>
    <property type="match status" value="1"/>
</dbReference>
<dbReference type="EMBL" id="JBAKIA010000007">
    <property type="protein sequence ID" value="MEJ8474935.1"/>
    <property type="molecule type" value="Genomic_DNA"/>
</dbReference>
<reference evidence="10 11" key="1">
    <citation type="submission" date="2024-02" db="EMBL/GenBank/DDBJ databases">
        <title>Roseibium algae sp. nov., isolated from marine alga (Grateloupia sp.), showing potential in myo-inositol conversion.</title>
        <authorList>
            <person name="Wang Y."/>
        </authorList>
    </citation>
    <scope>NUCLEOTIDE SEQUENCE [LARGE SCALE GENOMIC DNA]</scope>
    <source>
        <strain evidence="10 11">H3510</strain>
    </source>
</reference>
<keyword evidence="4 10" id="KW-0548">Nucleotidyltransferase</keyword>
<sequence>MTALKAGDIDRFLSKPPTGGSAVLIYGPDTGLVTERAAMLVSKASEGDEDPFTLAKIDASEIVSDPNRLLDEALTIPLFGGRRILWIKDAGGKNLSPAITPLLKLNDNPALIVIEAGDLKKGTGLRKLFESDRRAVAVPCYADTGRDIDQLIDNETRESELTISREARAALHSLLGADRLASRGELKKLCLYALGKGRIESDDVEAIIGDASAFEMSELIDSSALGNLETLDHGLERLDAQGSNASVIAGQALKHFQWLHRMRAELDRGTQSQAIVDGQRPPVFFKRKAAIARQIQIWSTDDLSKATERLHEAMKISRLNASLGAPVLSEALLTLARVARSRAARRR</sequence>
<dbReference type="NCBIfam" id="TIGR01128">
    <property type="entry name" value="holA"/>
    <property type="match status" value="1"/>
</dbReference>
<evidence type="ECO:0000256" key="7">
    <source>
        <dbReference type="ARBA" id="ARBA00034754"/>
    </source>
</evidence>
<dbReference type="InterPro" id="IPR010372">
    <property type="entry name" value="DNA_pol3_delta_N"/>
</dbReference>
<accession>A0ABU8TL95</accession>
<dbReference type="RefSeq" id="WP_340274754.1">
    <property type="nucleotide sequence ID" value="NZ_JBAKIA010000007.1"/>
</dbReference>
<dbReference type="PANTHER" id="PTHR34388:SF1">
    <property type="entry name" value="DNA POLYMERASE III SUBUNIT DELTA"/>
    <property type="match status" value="1"/>
</dbReference>
<evidence type="ECO:0000256" key="4">
    <source>
        <dbReference type="ARBA" id="ARBA00022695"/>
    </source>
</evidence>
<organism evidence="10 11">
    <name type="scientific">Roseibium algae</name>
    <dbReference type="NCBI Taxonomy" id="3123038"/>
    <lineage>
        <taxon>Bacteria</taxon>
        <taxon>Pseudomonadati</taxon>
        <taxon>Pseudomonadota</taxon>
        <taxon>Alphaproteobacteria</taxon>
        <taxon>Hyphomicrobiales</taxon>
        <taxon>Stappiaceae</taxon>
        <taxon>Roseibium</taxon>
    </lineage>
</organism>
<dbReference type="InterPro" id="IPR008921">
    <property type="entry name" value="DNA_pol3_clamp-load_cplx_C"/>
</dbReference>
<dbReference type="Gene3D" id="1.20.272.10">
    <property type="match status" value="1"/>
</dbReference>
<evidence type="ECO:0000256" key="5">
    <source>
        <dbReference type="ARBA" id="ARBA00022705"/>
    </source>
</evidence>
<proteinExistence type="inferred from homology"/>
<protein>
    <recommendedName>
        <fullName evidence="2">DNA polymerase III subunit delta</fullName>
        <ecNumber evidence="1">2.7.7.7</ecNumber>
    </recommendedName>
</protein>
<feature type="domain" description="DNA polymerase III delta N-terminal" evidence="9">
    <location>
        <begin position="24"/>
        <end position="131"/>
    </location>
</feature>
<dbReference type="SUPFAM" id="SSF52540">
    <property type="entry name" value="P-loop containing nucleoside triphosphate hydrolases"/>
    <property type="match status" value="1"/>
</dbReference>
<evidence type="ECO:0000256" key="1">
    <source>
        <dbReference type="ARBA" id="ARBA00012417"/>
    </source>
</evidence>
<evidence type="ECO:0000256" key="8">
    <source>
        <dbReference type="ARBA" id="ARBA00049244"/>
    </source>
</evidence>
<evidence type="ECO:0000256" key="2">
    <source>
        <dbReference type="ARBA" id="ARBA00017703"/>
    </source>
</evidence>
<evidence type="ECO:0000256" key="6">
    <source>
        <dbReference type="ARBA" id="ARBA00022932"/>
    </source>
</evidence>
<keyword evidence="5" id="KW-0235">DNA replication</keyword>
<dbReference type="GO" id="GO:0003887">
    <property type="term" value="F:DNA-directed DNA polymerase activity"/>
    <property type="evidence" value="ECO:0007669"/>
    <property type="project" value="UniProtKB-EC"/>
</dbReference>
<dbReference type="Proteomes" id="UP001385499">
    <property type="component" value="Unassembled WGS sequence"/>
</dbReference>
<dbReference type="Pfam" id="PF06144">
    <property type="entry name" value="DNA_pol3_delta"/>
    <property type="match status" value="1"/>
</dbReference>
<evidence type="ECO:0000313" key="11">
    <source>
        <dbReference type="Proteomes" id="UP001385499"/>
    </source>
</evidence>
<keyword evidence="6" id="KW-0239">DNA-directed DNA polymerase</keyword>
<evidence type="ECO:0000259" key="9">
    <source>
        <dbReference type="Pfam" id="PF06144"/>
    </source>
</evidence>
<comment type="catalytic activity">
    <reaction evidence="8">
        <text>DNA(n) + a 2'-deoxyribonucleoside 5'-triphosphate = DNA(n+1) + diphosphate</text>
        <dbReference type="Rhea" id="RHEA:22508"/>
        <dbReference type="Rhea" id="RHEA-COMP:17339"/>
        <dbReference type="Rhea" id="RHEA-COMP:17340"/>
        <dbReference type="ChEBI" id="CHEBI:33019"/>
        <dbReference type="ChEBI" id="CHEBI:61560"/>
        <dbReference type="ChEBI" id="CHEBI:173112"/>
        <dbReference type="EC" id="2.7.7.7"/>
    </reaction>
</comment>
<evidence type="ECO:0000256" key="3">
    <source>
        <dbReference type="ARBA" id="ARBA00022679"/>
    </source>
</evidence>
<name>A0ABU8TL95_9HYPH</name>
<keyword evidence="11" id="KW-1185">Reference proteome</keyword>
<comment type="caution">
    <text evidence="10">The sequence shown here is derived from an EMBL/GenBank/DDBJ whole genome shotgun (WGS) entry which is preliminary data.</text>
</comment>
<dbReference type="InterPro" id="IPR027417">
    <property type="entry name" value="P-loop_NTPase"/>
</dbReference>
<dbReference type="Gene3D" id="3.40.50.300">
    <property type="entry name" value="P-loop containing nucleotide triphosphate hydrolases"/>
    <property type="match status" value="1"/>
</dbReference>
<evidence type="ECO:0000313" key="10">
    <source>
        <dbReference type="EMBL" id="MEJ8474935.1"/>
    </source>
</evidence>
<gene>
    <name evidence="10" type="primary">holA</name>
    <name evidence="10" type="ORF">V6575_12630</name>
</gene>
<comment type="similarity">
    <text evidence="7">Belongs to the DNA polymerase HolA subunit family.</text>
</comment>
<dbReference type="SUPFAM" id="SSF48019">
    <property type="entry name" value="post-AAA+ oligomerization domain-like"/>
    <property type="match status" value="1"/>
</dbReference>
<dbReference type="Gene3D" id="1.10.8.60">
    <property type="match status" value="1"/>
</dbReference>
<dbReference type="InterPro" id="IPR005790">
    <property type="entry name" value="DNA_polIII_delta"/>
</dbReference>
<keyword evidence="3 10" id="KW-0808">Transferase</keyword>